<name>A0ABQ4TN80_9HYPH</name>
<protein>
    <submittedName>
        <fullName evidence="1">Uncharacterized protein</fullName>
    </submittedName>
</protein>
<proteinExistence type="predicted"/>
<accession>A0ABQ4TN80</accession>
<reference evidence="1" key="1">
    <citation type="journal article" date="2021" name="Front. Microbiol.">
        <title>Comprehensive Comparative Genomics and Phenotyping of Methylobacterium Species.</title>
        <authorList>
            <person name="Alessa O."/>
            <person name="Ogura Y."/>
            <person name="Fujitani Y."/>
            <person name="Takami H."/>
            <person name="Hayashi T."/>
            <person name="Sahin N."/>
            <person name="Tani A."/>
        </authorList>
    </citation>
    <scope>NUCLEOTIDE SEQUENCE</scope>
    <source>
        <strain evidence="1">DSM 23674</strain>
    </source>
</reference>
<dbReference type="RefSeq" id="WP_187272675.1">
    <property type="nucleotide sequence ID" value="NZ_BPRA01000008.1"/>
</dbReference>
<gene>
    <name evidence="1" type="ORF">EKPJFOCH_1991</name>
</gene>
<organism evidence="1 2">
    <name type="scientific">Methylobacterium thuringiense</name>
    <dbReference type="NCBI Taxonomy" id="1003091"/>
    <lineage>
        <taxon>Bacteria</taxon>
        <taxon>Pseudomonadati</taxon>
        <taxon>Pseudomonadota</taxon>
        <taxon>Alphaproteobacteria</taxon>
        <taxon>Hyphomicrobiales</taxon>
        <taxon>Methylobacteriaceae</taxon>
        <taxon>Methylobacterium</taxon>
    </lineage>
</organism>
<keyword evidence="2" id="KW-1185">Reference proteome</keyword>
<sequence length="48" mass="5002">MSLFLGFFSLSVATALATGAAAVLWAKRVGKGMDEGDGSEPGLDIRTW</sequence>
<comment type="caution">
    <text evidence="1">The sequence shown here is derived from an EMBL/GenBank/DDBJ whole genome shotgun (WGS) entry which is preliminary data.</text>
</comment>
<evidence type="ECO:0000313" key="1">
    <source>
        <dbReference type="EMBL" id="GJE55500.1"/>
    </source>
</evidence>
<evidence type="ECO:0000313" key="2">
    <source>
        <dbReference type="Proteomes" id="UP001055101"/>
    </source>
</evidence>
<dbReference type="EMBL" id="BPRA01000008">
    <property type="protein sequence ID" value="GJE55500.1"/>
    <property type="molecule type" value="Genomic_DNA"/>
</dbReference>
<dbReference type="Proteomes" id="UP001055101">
    <property type="component" value="Unassembled WGS sequence"/>
</dbReference>
<reference evidence="1" key="2">
    <citation type="submission" date="2021-08" db="EMBL/GenBank/DDBJ databases">
        <authorList>
            <person name="Tani A."/>
            <person name="Ola A."/>
            <person name="Ogura Y."/>
            <person name="Katsura K."/>
            <person name="Hayashi T."/>
        </authorList>
    </citation>
    <scope>NUCLEOTIDE SEQUENCE</scope>
    <source>
        <strain evidence="1">DSM 23674</strain>
    </source>
</reference>